<comment type="subcellular location">
    <subcellularLocation>
        <location evidence="1">Cell membrane</location>
        <topology evidence="1">Multi-pass membrane protein</topology>
    </subcellularLocation>
</comment>
<accession>A0A8J3IA68</accession>
<keyword evidence="6 7" id="KW-0472">Membrane</keyword>
<dbReference type="InterPro" id="IPR051311">
    <property type="entry name" value="DedA_domain"/>
</dbReference>
<organism evidence="9 10">
    <name type="scientific">Ktedonospora formicarum</name>
    <dbReference type="NCBI Taxonomy" id="2778364"/>
    <lineage>
        <taxon>Bacteria</taxon>
        <taxon>Bacillati</taxon>
        <taxon>Chloroflexota</taxon>
        <taxon>Ktedonobacteria</taxon>
        <taxon>Ktedonobacterales</taxon>
        <taxon>Ktedonobacteraceae</taxon>
        <taxon>Ktedonospora</taxon>
    </lineage>
</organism>
<evidence type="ECO:0000256" key="6">
    <source>
        <dbReference type="ARBA" id="ARBA00023136"/>
    </source>
</evidence>
<protein>
    <recommendedName>
        <fullName evidence="8">VTT domain-containing protein</fullName>
    </recommendedName>
</protein>
<dbReference type="PANTHER" id="PTHR42709">
    <property type="entry name" value="ALKALINE PHOSPHATASE LIKE PROTEIN"/>
    <property type="match status" value="1"/>
</dbReference>
<reference evidence="9" key="1">
    <citation type="submission" date="2020-10" db="EMBL/GenBank/DDBJ databases">
        <title>Taxonomic study of unclassified bacteria belonging to the class Ktedonobacteria.</title>
        <authorList>
            <person name="Yabe S."/>
            <person name="Wang C.M."/>
            <person name="Zheng Y."/>
            <person name="Sakai Y."/>
            <person name="Cavaletti L."/>
            <person name="Monciardini P."/>
            <person name="Donadio S."/>
        </authorList>
    </citation>
    <scope>NUCLEOTIDE SEQUENCE</scope>
    <source>
        <strain evidence="9">SOSP1-1</strain>
    </source>
</reference>
<feature type="transmembrane region" description="Helical" evidence="7">
    <location>
        <begin position="183"/>
        <end position="203"/>
    </location>
</feature>
<evidence type="ECO:0000256" key="1">
    <source>
        <dbReference type="ARBA" id="ARBA00004651"/>
    </source>
</evidence>
<dbReference type="RefSeq" id="WP_220199146.1">
    <property type="nucleotide sequence ID" value="NZ_BNJF01000007.1"/>
</dbReference>
<proteinExistence type="inferred from homology"/>
<dbReference type="InterPro" id="IPR032816">
    <property type="entry name" value="VTT_dom"/>
</dbReference>
<comment type="similarity">
    <text evidence="2">Belongs to the DedA family.</text>
</comment>
<keyword evidence="5 7" id="KW-1133">Transmembrane helix</keyword>
<evidence type="ECO:0000256" key="5">
    <source>
        <dbReference type="ARBA" id="ARBA00022989"/>
    </source>
</evidence>
<dbReference type="AlphaFoldDB" id="A0A8J3IA68"/>
<dbReference type="Pfam" id="PF09335">
    <property type="entry name" value="VTT_dom"/>
    <property type="match status" value="1"/>
</dbReference>
<evidence type="ECO:0000256" key="7">
    <source>
        <dbReference type="SAM" id="Phobius"/>
    </source>
</evidence>
<dbReference type="Proteomes" id="UP000612362">
    <property type="component" value="Unassembled WGS sequence"/>
</dbReference>
<sequence length="226" mass="25296">MDVTTFFSLQTLEGLINTFGYPAIILFIMIESAGIPLPGETMLLAASFYAATSHHLQLPIVLLCAASGAIIGDNIGFYIGRTGGRRFVERFGKYFFVKMSHLEYAERFFVRHGAKTVFFGRFITLLRIWAAFLAGVNQMPWRTFMLYNALGGITWTVLIGGLGYLAGTFFKDHFDQVEHLVKFVGWGGLALVAVIVLVAFIVVRRRRARQIEEQISKNDDPSDRAA</sequence>
<keyword evidence="3" id="KW-1003">Cell membrane</keyword>
<feature type="transmembrane region" description="Helical" evidence="7">
    <location>
        <begin position="20"/>
        <end position="37"/>
    </location>
</feature>
<feature type="transmembrane region" description="Helical" evidence="7">
    <location>
        <begin position="58"/>
        <end position="79"/>
    </location>
</feature>
<evidence type="ECO:0000313" key="9">
    <source>
        <dbReference type="EMBL" id="GHO50078.1"/>
    </source>
</evidence>
<feature type="domain" description="VTT" evidence="8">
    <location>
        <begin position="37"/>
        <end position="164"/>
    </location>
</feature>
<dbReference type="PANTHER" id="PTHR42709:SF6">
    <property type="entry name" value="UNDECAPRENYL PHOSPHATE TRANSPORTER A"/>
    <property type="match status" value="1"/>
</dbReference>
<evidence type="ECO:0000256" key="4">
    <source>
        <dbReference type="ARBA" id="ARBA00022692"/>
    </source>
</evidence>
<gene>
    <name evidence="9" type="ORF">KSX_82410</name>
</gene>
<dbReference type="EMBL" id="BNJF01000007">
    <property type="protein sequence ID" value="GHO50078.1"/>
    <property type="molecule type" value="Genomic_DNA"/>
</dbReference>
<evidence type="ECO:0000259" key="8">
    <source>
        <dbReference type="Pfam" id="PF09335"/>
    </source>
</evidence>
<keyword evidence="10" id="KW-1185">Reference proteome</keyword>
<evidence type="ECO:0000256" key="2">
    <source>
        <dbReference type="ARBA" id="ARBA00010792"/>
    </source>
</evidence>
<name>A0A8J3IA68_9CHLR</name>
<dbReference type="GO" id="GO:0005886">
    <property type="term" value="C:plasma membrane"/>
    <property type="evidence" value="ECO:0007669"/>
    <property type="project" value="UniProtKB-SubCell"/>
</dbReference>
<comment type="caution">
    <text evidence="9">The sequence shown here is derived from an EMBL/GenBank/DDBJ whole genome shotgun (WGS) entry which is preliminary data.</text>
</comment>
<feature type="transmembrane region" description="Helical" evidence="7">
    <location>
        <begin position="144"/>
        <end position="163"/>
    </location>
</feature>
<evidence type="ECO:0000313" key="10">
    <source>
        <dbReference type="Proteomes" id="UP000612362"/>
    </source>
</evidence>
<keyword evidence="4 7" id="KW-0812">Transmembrane</keyword>
<evidence type="ECO:0000256" key="3">
    <source>
        <dbReference type="ARBA" id="ARBA00022475"/>
    </source>
</evidence>